<feature type="domain" description="3-beta hydroxysteroid dehydrogenase/isomerase" evidence="1">
    <location>
        <begin position="5"/>
        <end position="250"/>
    </location>
</feature>
<evidence type="ECO:0000313" key="2">
    <source>
        <dbReference type="EMBL" id="WNZ27845.1"/>
    </source>
</evidence>
<dbReference type="AlphaFoldDB" id="A0AA96WN10"/>
<dbReference type="GO" id="GO:0006694">
    <property type="term" value="P:steroid biosynthetic process"/>
    <property type="evidence" value="ECO:0007669"/>
    <property type="project" value="InterPro"/>
</dbReference>
<organism evidence="2">
    <name type="scientific">Leptolyngbya sp. NK1-12</name>
    <dbReference type="NCBI Taxonomy" id="2547451"/>
    <lineage>
        <taxon>Bacteria</taxon>
        <taxon>Bacillati</taxon>
        <taxon>Cyanobacteriota</taxon>
        <taxon>Cyanophyceae</taxon>
        <taxon>Leptolyngbyales</taxon>
        <taxon>Leptolyngbyaceae</taxon>
        <taxon>Leptolyngbya group</taxon>
        <taxon>Leptolyngbya</taxon>
    </lineage>
</organism>
<gene>
    <name evidence="2" type="ORF">HJG54_34015</name>
</gene>
<protein>
    <submittedName>
        <fullName evidence="2">NAD-dependent epimerase/dehydratase family protein</fullName>
    </submittedName>
</protein>
<accession>A0AA96WN10</accession>
<evidence type="ECO:0000259" key="1">
    <source>
        <dbReference type="Pfam" id="PF01073"/>
    </source>
</evidence>
<dbReference type="GO" id="GO:0016616">
    <property type="term" value="F:oxidoreductase activity, acting on the CH-OH group of donors, NAD or NADP as acceptor"/>
    <property type="evidence" value="ECO:0007669"/>
    <property type="project" value="InterPro"/>
</dbReference>
<dbReference type="PANTHER" id="PTHR48079:SF6">
    <property type="entry name" value="NAD(P)-BINDING DOMAIN-CONTAINING PROTEIN-RELATED"/>
    <property type="match status" value="1"/>
</dbReference>
<dbReference type="InterPro" id="IPR051783">
    <property type="entry name" value="NAD(P)-dependent_oxidoreduct"/>
</dbReference>
<reference evidence="2" key="1">
    <citation type="submission" date="2020-05" db="EMBL/GenBank/DDBJ databases">
        <authorList>
            <person name="Zhu T."/>
            <person name="Keshari N."/>
            <person name="Lu X."/>
        </authorList>
    </citation>
    <scope>NUCLEOTIDE SEQUENCE</scope>
    <source>
        <strain evidence="2">NK1-12</strain>
    </source>
</reference>
<dbReference type="InterPro" id="IPR002225">
    <property type="entry name" value="3Beta_OHSteriod_DH/Estase"/>
</dbReference>
<dbReference type="Gene3D" id="3.40.50.720">
    <property type="entry name" value="NAD(P)-binding Rossmann-like Domain"/>
    <property type="match status" value="1"/>
</dbReference>
<dbReference type="GO" id="GO:0005737">
    <property type="term" value="C:cytoplasm"/>
    <property type="evidence" value="ECO:0007669"/>
    <property type="project" value="TreeGrafter"/>
</dbReference>
<dbReference type="Pfam" id="PF01073">
    <property type="entry name" value="3Beta_HSD"/>
    <property type="match status" value="1"/>
</dbReference>
<dbReference type="SUPFAM" id="SSF51735">
    <property type="entry name" value="NAD(P)-binding Rossmann-fold domains"/>
    <property type="match status" value="1"/>
</dbReference>
<name>A0AA96WN10_9CYAN</name>
<proteinExistence type="predicted"/>
<dbReference type="RefSeq" id="WP_316436348.1">
    <property type="nucleotide sequence ID" value="NZ_CP053587.1"/>
</dbReference>
<dbReference type="GO" id="GO:0004029">
    <property type="term" value="F:aldehyde dehydrogenase (NAD+) activity"/>
    <property type="evidence" value="ECO:0007669"/>
    <property type="project" value="TreeGrafter"/>
</dbReference>
<sequence>MRVFVTGGSGFVGRRMIQILCARGDEVIALARSERATKQVAQSGAKAVQGDLLDKQAMLRGMQDCDVVFHIAGLLSIWGSYKAFYETNVVGTECSLAAARAANVPCFVQVGAAASVFDCQPLSQIDETYPLKQPKFSPYIATKSIAEQRVIAANRPEFRTSVVRPSWIWGNGDHVLPQLATAVNTGQFIWIDQGNYPYMTTHVANVCHGAILAAERSPGGQAYFLSDGDVVQFRRWVTTLLHIVGVKPGQLSIPRWLAWNVAGLMETIWRITQRKDIPPITRTMVRLIGQEVTFTDRKAQQELGYVPIVTRDSGLTELVNLYR</sequence>
<dbReference type="PANTHER" id="PTHR48079">
    <property type="entry name" value="PROTEIN YEEZ"/>
    <property type="match status" value="1"/>
</dbReference>
<dbReference type="InterPro" id="IPR036291">
    <property type="entry name" value="NAD(P)-bd_dom_sf"/>
</dbReference>
<dbReference type="EMBL" id="CP053587">
    <property type="protein sequence ID" value="WNZ27845.1"/>
    <property type="molecule type" value="Genomic_DNA"/>
</dbReference>